<evidence type="ECO:0000256" key="2">
    <source>
        <dbReference type="SAM" id="Phobius"/>
    </source>
</evidence>
<feature type="transmembrane region" description="Helical" evidence="2">
    <location>
        <begin position="104"/>
        <end position="125"/>
    </location>
</feature>
<dbReference type="PANTHER" id="PTHR31061:SF24">
    <property type="entry name" value="LD22376P"/>
    <property type="match status" value="1"/>
</dbReference>
<name>A0A411X039_9BURK</name>
<gene>
    <name evidence="4" type="ORF">EYF70_16870</name>
    <name evidence="3" type="ORF">GCM10007387_27320</name>
</gene>
<sequence>MPAQPTTLSPAPPSPAPLPAQRPGLPRQRIASIDALRGLTFFAMLFVNALSGAEGVPAGLQHLPASADGMSLADVVFPAFLYVVGMSIPFGLDRQAAKEGAWTALRHAVLRAFGLIVLGLFMVNAEESDGASMAIPIDLWILLFYGAAFLVWGAWRFANPWHARLLRGAGMAIIVVLALLYRGQDGGWMNTSWWGILGCIGWAYLVASAVYLCCRGQGTRTLAALAVATAGCVLWFMASRACNGNGMIAMHATHTSIVLCGMACVLLFFGPGTGGQGLRTVAAGAALAALLAACAWLLHHRYPVSKIGATPPWALYCAALCTALYALLYWLVELRGAVRWTALVEPAATNPLVTYLLPMILVSLMHLLGLRWWAALMQGAGAIAFSLLFAAATLVVVAFLNRYHVRLKL</sequence>
<feature type="transmembrane region" description="Helical" evidence="2">
    <location>
        <begin position="380"/>
        <end position="400"/>
    </location>
</feature>
<feature type="transmembrane region" description="Helical" evidence="2">
    <location>
        <begin position="137"/>
        <end position="158"/>
    </location>
</feature>
<dbReference type="Proteomes" id="UP000292307">
    <property type="component" value="Chromosome"/>
</dbReference>
<evidence type="ECO:0000313" key="6">
    <source>
        <dbReference type="Proteomes" id="UP000628442"/>
    </source>
</evidence>
<feature type="compositionally biased region" description="Pro residues" evidence="1">
    <location>
        <begin position="10"/>
        <end position="20"/>
    </location>
</feature>
<feature type="region of interest" description="Disordered" evidence="1">
    <location>
        <begin position="1"/>
        <end position="23"/>
    </location>
</feature>
<accession>A0A411X039</accession>
<feature type="transmembrane region" description="Helical" evidence="2">
    <location>
        <begin position="221"/>
        <end position="238"/>
    </location>
</feature>
<evidence type="ECO:0000313" key="4">
    <source>
        <dbReference type="EMBL" id="QBI02324.1"/>
    </source>
</evidence>
<dbReference type="OrthoDB" id="9788724at2"/>
<evidence type="ECO:0000313" key="3">
    <source>
        <dbReference type="EMBL" id="GGY43710.1"/>
    </source>
</evidence>
<evidence type="ECO:0000313" key="5">
    <source>
        <dbReference type="Proteomes" id="UP000292307"/>
    </source>
</evidence>
<dbReference type="EMBL" id="CP036401">
    <property type="protein sequence ID" value="QBI02324.1"/>
    <property type="molecule type" value="Genomic_DNA"/>
</dbReference>
<feature type="transmembrane region" description="Helical" evidence="2">
    <location>
        <begin position="193"/>
        <end position="214"/>
    </location>
</feature>
<dbReference type="AlphaFoldDB" id="A0A411X039"/>
<feature type="transmembrane region" description="Helical" evidence="2">
    <location>
        <begin position="35"/>
        <end position="52"/>
    </location>
</feature>
<evidence type="ECO:0000256" key="1">
    <source>
        <dbReference type="SAM" id="MobiDB-lite"/>
    </source>
</evidence>
<organism evidence="3 6">
    <name type="scientific">Pseudoduganella albidiflava</name>
    <dbReference type="NCBI Taxonomy" id="321983"/>
    <lineage>
        <taxon>Bacteria</taxon>
        <taxon>Pseudomonadati</taxon>
        <taxon>Pseudomonadota</taxon>
        <taxon>Betaproteobacteria</taxon>
        <taxon>Burkholderiales</taxon>
        <taxon>Oxalobacteraceae</taxon>
        <taxon>Telluria group</taxon>
        <taxon>Pseudoduganella</taxon>
    </lineage>
</organism>
<dbReference type="EMBL" id="BMWV01000005">
    <property type="protein sequence ID" value="GGY43710.1"/>
    <property type="molecule type" value="Genomic_DNA"/>
</dbReference>
<feature type="transmembrane region" description="Helical" evidence="2">
    <location>
        <begin position="165"/>
        <end position="181"/>
    </location>
</feature>
<dbReference type="RefSeq" id="WP_131146438.1">
    <property type="nucleotide sequence ID" value="NZ_BMWV01000005.1"/>
</dbReference>
<proteinExistence type="predicted"/>
<reference evidence="3" key="1">
    <citation type="journal article" date="2014" name="Int. J. Syst. Evol. Microbiol.">
        <title>Complete genome sequence of Corynebacterium casei LMG S-19264T (=DSM 44701T), isolated from a smear-ripened cheese.</title>
        <authorList>
            <consortium name="US DOE Joint Genome Institute (JGI-PGF)"/>
            <person name="Walter F."/>
            <person name="Albersmeier A."/>
            <person name="Kalinowski J."/>
            <person name="Ruckert C."/>
        </authorList>
    </citation>
    <scope>NUCLEOTIDE SEQUENCE</scope>
    <source>
        <strain evidence="3">KCTC 12343</strain>
    </source>
</reference>
<feature type="transmembrane region" description="Helical" evidence="2">
    <location>
        <begin position="352"/>
        <end position="374"/>
    </location>
</feature>
<reference evidence="4 5" key="2">
    <citation type="submission" date="2019-02" db="EMBL/GenBank/DDBJ databases">
        <title>Draft Genome Sequences of Six Type Strains of the Genus Massilia.</title>
        <authorList>
            <person name="Miess H."/>
            <person name="Frediansyhah A."/>
            <person name="Gross H."/>
        </authorList>
    </citation>
    <scope>NUCLEOTIDE SEQUENCE [LARGE SCALE GENOMIC DNA]</scope>
    <source>
        <strain evidence="4 5">DSM 17472</strain>
    </source>
</reference>
<feature type="transmembrane region" description="Helical" evidence="2">
    <location>
        <begin position="313"/>
        <end position="332"/>
    </location>
</feature>
<protein>
    <submittedName>
        <fullName evidence="4">DUF5009 domain-containing protein</fullName>
    </submittedName>
</protein>
<reference evidence="3" key="3">
    <citation type="submission" date="2022-12" db="EMBL/GenBank/DDBJ databases">
        <authorList>
            <person name="Sun Q."/>
            <person name="Kim S."/>
        </authorList>
    </citation>
    <scope>NUCLEOTIDE SEQUENCE</scope>
    <source>
        <strain evidence="3">KCTC 12343</strain>
    </source>
</reference>
<keyword evidence="2" id="KW-1133">Transmembrane helix</keyword>
<feature type="transmembrane region" description="Helical" evidence="2">
    <location>
        <begin position="72"/>
        <end position="92"/>
    </location>
</feature>
<keyword evidence="2" id="KW-0812">Transmembrane</keyword>
<keyword evidence="2" id="KW-0472">Membrane</keyword>
<dbReference type="PANTHER" id="PTHR31061">
    <property type="entry name" value="LD22376P"/>
    <property type="match status" value="1"/>
</dbReference>
<feature type="transmembrane region" description="Helical" evidence="2">
    <location>
        <begin position="281"/>
        <end position="298"/>
    </location>
</feature>
<keyword evidence="5" id="KW-1185">Reference proteome</keyword>
<dbReference type="Proteomes" id="UP000628442">
    <property type="component" value="Unassembled WGS sequence"/>
</dbReference>
<feature type="transmembrane region" description="Helical" evidence="2">
    <location>
        <begin position="250"/>
        <end position="269"/>
    </location>
</feature>